<dbReference type="PANTHER" id="PTHR38777">
    <property type="entry name" value="FELS-2 PROPHAGE PROTEIN"/>
    <property type="match status" value="1"/>
</dbReference>
<feature type="zinc finger region" description="dksA C4-type" evidence="4">
    <location>
        <begin position="39"/>
        <end position="63"/>
    </location>
</feature>
<organism evidence="6 7">
    <name type="scientific">Candidatus Methylobacter titanis</name>
    <dbReference type="NCBI Taxonomy" id="3053457"/>
    <lineage>
        <taxon>Bacteria</taxon>
        <taxon>Pseudomonadati</taxon>
        <taxon>Pseudomonadota</taxon>
        <taxon>Gammaproteobacteria</taxon>
        <taxon>Methylococcales</taxon>
        <taxon>Methylococcaceae</taxon>
        <taxon>Methylobacter</taxon>
    </lineage>
</organism>
<keyword evidence="7" id="KW-1185">Reference proteome</keyword>
<comment type="caution">
    <text evidence="6">The sequence shown here is derived from an EMBL/GenBank/DDBJ whole genome shotgun (WGS) entry which is preliminary data.</text>
</comment>
<evidence type="ECO:0000313" key="7">
    <source>
        <dbReference type="Proteomes" id="UP001160519"/>
    </source>
</evidence>
<dbReference type="InterPro" id="IPR000962">
    <property type="entry name" value="Znf_DskA_TraR"/>
</dbReference>
<reference evidence="6" key="1">
    <citation type="submission" date="2023-01" db="EMBL/GenBank/DDBJ databases">
        <title>Biogeochemical cycle of methane in antarctic sediments.</title>
        <authorList>
            <person name="Roldan D.M."/>
            <person name="Menes R.J."/>
        </authorList>
    </citation>
    <scope>NUCLEOTIDE SEQUENCE [LARGE SCALE GENOMIC DNA]</scope>
    <source>
        <strain evidence="6">K-2018 MAG008</strain>
    </source>
</reference>
<evidence type="ECO:0000259" key="5">
    <source>
        <dbReference type="Pfam" id="PF01258"/>
    </source>
</evidence>
<dbReference type="Pfam" id="PF01258">
    <property type="entry name" value="zf-dskA_traR"/>
    <property type="match status" value="1"/>
</dbReference>
<dbReference type="SUPFAM" id="SSF57716">
    <property type="entry name" value="Glucocorticoid receptor-like (DNA-binding domain)"/>
    <property type="match status" value="1"/>
</dbReference>
<proteinExistence type="predicted"/>
<dbReference type="PROSITE" id="PS51128">
    <property type="entry name" value="ZF_DKSA_2"/>
    <property type="match status" value="1"/>
</dbReference>
<dbReference type="InterPro" id="IPR020458">
    <property type="entry name" value="Znf_DskA_TraR_CS"/>
</dbReference>
<gene>
    <name evidence="6" type="ORF">PSU93_09385</name>
</gene>
<evidence type="ECO:0000256" key="1">
    <source>
        <dbReference type="ARBA" id="ARBA00022723"/>
    </source>
</evidence>
<dbReference type="GO" id="GO:1900378">
    <property type="term" value="P:positive regulation of secondary metabolite biosynthetic process"/>
    <property type="evidence" value="ECO:0007669"/>
    <property type="project" value="TreeGrafter"/>
</dbReference>
<dbReference type="Proteomes" id="UP001160519">
    <property type="component" value="Unassembled WGS sequence"/>
</dbReference>
<keyword evidence="1" id="KW-0479">Metal-binding</keyword>
<protein>
    <submittedName>
        <fullName evidence="6">TraR/DksA C4-type zinc finger protein</fullName>
    </submittedName>
</protein>
<dbReference type="PROSITE" id="PS01102">
    <property type="entry name" value="ZF_DKSA_1"/>
    <property type="match status" value="1"/>
</dbReference>
<sequence length="75" mass="8550">MSDEADRGNDTASFMTDLALRQHRRHTELSAGEDSAECCEACGMDIPELRRATVPGVTLCVDCKREQERKERMYR</sequence>
<keyword evidence="2" id="KW-0863">Zinc-finger</keyword>
<keyword evidence="3" id="KW-0862">Zinc</keyword>
<dbReference type="PANTHER" id="PTHR38777:SF1">
    <property type="entry name" value="DNAK SUPPRESSOR PROTEIN"/>
    <property type="match status" value="1"/>
</dbReference>
<dbReference type="EMBL" id="JAQSDF010000027">
    <property type="protein sequence ID" value="MDI1231348.1"/>
    <property type="molecule type" value="Genomic_DNA"/>
</dbReference>
<accession>A0AA43Q413</accession>
<evidence type="ECO:0000313" key="6">
    <source>
        <dbReference type="EMBL" id="MDI1231348.1"/>
    </source>
</evidence>
<feature type="domain" description="Zinc finger DksA/TraR C4-type" evidence="5">
    <location>
        <begin position="38"/>
        <end position="69"/>
    </location>
</feature>
<dbReference type="GO" id="GO:0008270">
    <property type="term" value="F:zinc ion binding"/>
    <property type="evidence" value="ECO:0007669"/>
    <property type="project" value="UniProtKB-KW"/>
</dbReference>
<evidence type="ECO:0000256" key="2">
    <source>
        <dbReference type="ARBA" id="ARBA00022771"/>
    </source>
</evidence>
<dbReference type="AlphaFoldDB" id="A0AA43Q413"/>
<evidence type="ECO:0000256" key="4">
    <source>
        <dbReference type="PROSITE-ProRule" id="PRU00510"/>
    </source>
</evidence>
<evidence type="ECO:0000256" key="3">
    <source>
        <dbReference type="ARBA" id="ARBA00022833"/>
    </source>
</evidence>
<dbReference type="Gene3D" id="1.20.120.910">
    <property type="entry name" value="DksA, coiled-coil domain"/>
    <property type="match status" value="1"/>
</dbReference>
<name>A0AA43Q413_9GAMM</name>